<dbReference type="InterPro" id="IPR038178">
    <property type="entry name" value="Kringle_sf"/>
</dbReference>
<keyword evidence="4 12" id="KW-0645">Protease</keyword>
<evidence type="ECO:0000256" key="3">
    <source>
        <dbReference type="ARBA" id="ARBA00022572"/>
    </source>
</evidence>
<keyword evidence="17" id="KW-1185">Reference proteome</keyword>
<dbReference type="InterPro" id="IPR016187">
    <property type="entry name" value="CTDL_fold"/>
</dbReference>
<dbReference type="PROSITE" id="PS00135">
    <property type="entry name" value="TRYPSIN_SER"/>
    <property type="match status" value="1"/>
</dbReference>
<feature type="signal peptide" evidence="13">
    <location>
        <begin position="1"/>
        <end position="20"/>
    </location>
</feature>
<evidence type="ECO:0000256" key="10">
    <source>
        <dbReference type="PROSITE-ProRule" id="PRU00121"/>
    </source>
</evidence>
<dbReference type="InterPro" id="IPR033116">
    <property type="entry name" value="TRYPSIN_SER"/>
</dbReference>
<organism evidence="17 18">
    <name type="scientific">Parastrongyloides trichosuri</name>
    <name type="common">Possum-specific nematode worm</name>
    <dbReference type="NCBI Taxonomy" id="131310"/>
    <lineage>
        <taxon>Eukaryota</taxon>
        <taxon>Metazoa</taxon>
        <taxon>Ecdysozoa</taxon>
        <taxon>Nematoda</taxon>
        <taxon>Chromadorea</taxon>
        <taxon>Rhabditida</taxon>
        <taxon>Tylenchina</taxon>
        <taxon>Panagrolaimomorpha</taxon>
        <taxon>Strongyloidoidea</taxon>
        <taxon>Strongyloididae</taxon>
        <taxon>Parastrongyloides</taxon>
    </lineage>
</organism>
<dbReference type="Gene3D" id="2.40.20.10">
    <property type="entry name" value="Plasminogen Kringle 4"/>
    <property type="match status" value="1"/>
</dbReference>
<dbReference type="SMART" id="SM00192">
    <property type="entry name" value="LDLa"/>
    <property type="match status" value="2"/>
</dbReference>
<feature type="domain" description="Peptidase S1" evidence="15">
    <location>
        <begin position="535"/>
        <end position="772"/>
    </location>
</feature>
<dbReference type="PROSITE" id="PS01209">
    <property type="entry name" value="LDLRA_1"/>
    <property type="match status" value="1"/>
</dbReference>
<dbReference type="InterPro" id="IPR036055">
    <property type="entry name" value="LDL_receptor-like_sf"/>
</dbReference>
<keyword evidence="8 12" id="KW-0720">Serine protease</keyword>
<evidence type="ECO:0000256" key="7">
    <source>
        <dbReference type="ARBA" id="ARBA00022801"/>
    </source>
</evidence>
<evidence type="ECO:0000256" key="9">
    <source>
        <dbReference type="ARBA" id="ARBA00023157"/>
    </source>
</evidence>
<sequence length="775" mass="87965">MVIFIINYLILCFCFNLSYTSWIQSSSYKYIYLPEVNDFDVPITFNIEYARDYCTNLGGNLISFTKEDLQIDYKNYFLTTFITSAIYQAGIWRWKDQRIVSPFFNITSNNGRCLSFIPKNLTFIPVDCSEMTNVLPLCEKNIAINCQLENGQYFGNISKTKSNISCLKWNDNSLSRQGVLFSEQPYWDHNYCRNPKGYTKKEAWCLIGDNKYEECQISYCKMMSLSSDFGLSYNINLKLNDALCGQGSVSCNNLDDDNNYQNYNQCIPEEFWCDYEKDCINGRDEDNCEDWLSSFTNVGNYKVIRNITSIWSNIFHEQSCAKKCLEASEQKCNSFSFEKEKKLCTLSDLDGFELTESNIISMKNSILFTKKASIFSETVLNNVLEKWNVCNGVKCNINNTCIETKYICDNKKDCLNNEDELSCYDAININFISTLKTETFDEGILQASIGTLDIPICLHSLPTTIRGKICSNFHIKPYLGDDEKTLKLGVLCYQGECYLDKDMDCMETNNIIRCNDICGKIPYVPDTIKLRCPRIVGGCSIRPTESPWTASIRLKNPDIHHCGAVIISDNYLLTAAHCVSDIIKSNIYVRVGDYNNLKIENEELSVEIENIVIYPSYENIFQNDIAILSLSKKLNFTDSIKPICLPPNGFQFEEGHQCFISGFGKNTSISNENSEEYSEYLTIAPVPILNKTYCGKSNSKVKLNENIVCAGYSSGNIDACHGDSGGPLVCMFEGIFYLAGIVSWGEGCAEANNPGIYTAVSSFISWIEKETNTLF</sequence>
<dbReference type="SMART" id="SM00130">
    <property type="entry name" value="KR"/>
    <property type="match status" value="1"/>
</dbReference>
<dbReference type="SUPFAM" id="SSF56436">
    <property type="entry name" value="C-type lectin-like"/>
    <property type="match status" value="1"/>
</dbReference>
<evidence type="ECO:0000259" key="16">
    <source>
        <dbReference type="PROSITE" id="PS50948"/>
    </source>
</evidence>
<reference evidence="18" key="1">
    <citation type="submission" date="2017-02" db="UniProtKB">
        <authorList>
            <consortium name="WormBaseParasite"/>
        </authorList>
    </citation>
    <scope>IDENTIFICATION</scope>
</reference>
<dbReference type="InterPro" id="IPR043504">
    <property type="entry name" value="Peptidase_S1_PA_chymotrypsin"/>
</dbReference>
<comment type="subcellular location">
    <subcellularLocation>
        <location evidence="1">Secreted</location>
    </subcellularLocation>
</comment>
<dbReference type="InterPro" id="IPR009003">
    <property type="entry name" value="Peptidase_S1_PA"/>
</dbReference>
<dbReference type="Proteomes" id="UP000038045">
    <property type="component" value="Unplaced"/>
</dbReference>
<dbReference type="CDD" id="cd00112">
    <property type="entry name" value="LDLa"/>
    <property type="match status" value="2"/>
</dbReference>
<dbReference type="Gene3D" id="2.40.128.620">
    <property type="match status" value="1"/>
</dbReference>
<evidence type="ECO:0000259" key="14">
    <source>
        <dbReference type="PROSITE" id="PS50070"/>
    </source>
</evidence>
<dbReference type="WBParaSite" id="PTRK_0000595600.1">
    <property type="protein sequence ID" value="PTRK_0000595600.1"/>
    <property type="gene ID" value="PTRK_0000595600"/>
</dbReference>
<dbReference type="SUPFAM" id="SSF57414">
    <property type="entry name" value="Hairpin loop containing domain-like"/>
    <property type="match status" value="1"/>
</dbReference>
<dbReference type="STRING" id="131310.A0A0N4ZEA2"/>
<keyword evidence="2" id="KW-0964">Secreted</keyword>
<dbReference type="PROSITE" id="PS50070">
    <property type="entry name" value="KRINGLE_2"/>
    <property type="match status" value="1"/>
</dbReference>
<evidence type="ECO:0000256" key="2">
    <source>
        <dbReference type="ARBA" id="ARBA00022525"/>
    </source>
</evidence>
<dbReference type="InterPro" id="IPR018114">
    <property type="entry name" value="TRYPSIN_HIS"/>
</dbReference>
<evidence type="ECO:0000256" key="1">
    <source>
        <dbReference type="ARBA" id="ARBA00004613"/>
    </source>
</evidence>
<keyword evidence="6" id="KW-0677">Repeat</keyword>
<keyword evidence="9 10" id="KW-1015">Disulfide bond</keyword>
<feature type="disulfide bond" evidence="10">
    <location>
        <begin position="166"/>
        <end position="205"/>
    </location>
</feature>
<feature type="disulfide bond" evidence="11">
    <location>
        <begin position="273"/>
        <end position="288"/>
    </location>
</feature>
<feature type="domain" description="Kringle" evidence="14">
    <location>
        <begin position="145"/>
        <end position="220"/>
    </location>
</feature>
<dbReference type="Pfam" id="PF00089">
    <property type="entry name" value="Trypsin"/>
    <property type="match status" value="1"/>
</dbReference>
<dbReference type="InterPro" id="IPR013806">
    <property type="entry name" value="Kringle-like"/>
</dbReference>
<dbReference type="GO" id="GO:0006508">
    <property type="term" value="P:proteolysis"/>
    <property type="evidence" value="ECO:0007669"/>
    <property type="project" value="UniProtKB-KW"/>
</dbReference>
<evidence type="ECO:0000256" key="13">
    <source>
        <dbReference type="SAM" id="SignalP"/>
    </source>
</evidence>
<feature type="disulfide bond" evidence="11">
    <location>
        <begin position="408"/>
        <end position="423"/>
    </location>
</feature>
<dbReference type="Pfam" id="PF00024">
    <property type="entry name" value="PAN_1"/>
    <property type="match status" value="1"/>
</dbReference>
<dbReference type="InterPro" id="IPR000001">
    <property type="entry name" value="Kringle"/>
</dbReference>
<comment type="caution">
    <text evidence="10">Lacks conserved residue(s) required for the propagation of feature annotation.</text>
</comment>
<dbReference type="GO" id="GO:0007599">
    <property type="term" value="P:hemostasis"/>
    <property type="evidence" value="ECO:0007669"/>
    <property type="project" value="UniProtKB-KW"/>
</dbReference>
<name>A0A0N4ZEA2_PARTI</name>
<keyword evidence="3 10" id="KW-0420">Kringle</keyword>
<dbReference type="InterPro" id="IPR023415">
    <property type="entry name" value="LDLR_class-A_CS"/>
</dbReference>
<evidence type="ECO:0000256" key="8">
    <source>
        <dbReference type="ARBA" id="ARBA00022825"/>
    </source>
</evidence>
<dbReference type="InterPro" id="IPR050127">
    <property type="entry name" value="Serine_Proteases_S1"/>
</dbReference>
<dbReference type="SUPFAM" id="SSF57440">
    <property type="entry name" value="Kringle-like"/>
    <property type="match status" value="1"/>
</dbReference>
<accession>A0A0N4ZEA2</accession>
<evidence type="ECO:0000256" key="5">
    <source>
        <dbReference type="ARBA" id="ARBA00022696"/>
    </source>
</evidence>
<dbReference type="Pfam" id="PF00051">
    <property type="entry name" value="Kringle"/>
    <property type="match status" value="1"/>
</dbReference>
<dbReference type="SUPFAM" id="SSF57424">
    <property type="entry name" value="LDL receptor-like module"/>
    <property type="match status" value="1"/>
</dbReference>
<dbReference type="FunFam" id="2.40.10.10:FF:000003">
    <property type="entry name" value="Transmembrane serine protease 3"/>
    <property type="match status" value="1"/>
</dbReference>
<keyword evidence="7 12" id="KW-0378">Hydrolase</keyword>
<dbReference type="PROSITE" id="PS50068">
    <property type="entry name" value="LDLRA_2"/>
    <property type="match status" value="2"/>
</dbReference>
<dbReference type="AlphaFoldDB" id="A0A0N4ZEA2"/>
<keyword evidence="13" id="KW-0732">Signal</keyword>
<dbReference type="InterPro" id="IPR001314">
    <property type="entry name" value="Peptidase_S1A"/>
</dbReference>
<feature type="disulfide bond" evidence="10">
    <location>
        <begin position="192"/>
        <end position="215"/>
    </location>
</feature>
<evidence type="ECO:0000313" key="18">
    <source>
        <dbReference type="WBParaSite" id="PTRK_0000595600.1"/>
    </source>
</evidence>
<evidence type="ECO:0000256" key="12">
    <source>
        <dbReference type="RuleBase" id="RU363034"/>
    </source>
</evidence>
<dbReference type="PRINTS" id="PR00722">
    <property type="entry name" value="CHYMOTRYPSIN"/>
</dbReference>
<feature type="chain" id="PRO_5005891599" evidence="13">
    <location>
        <begin position="21"/>
        <end position="775"/>
    </location>
</feature>
<dbReference type="GO" id="GO:0004252">
    <property type="term" value="F:serine-type endopeptidase activity"/>
    <property type="evidence" value="ECO:0007669"/>
    <property type="project" value="InterPro"/>
</dbReference>
<dbReference type="CDD" id="cd00190">
    <property type="entry name" value="Tryp_SPc"/>
    <property type="match status" value="1"/>
</dbReference>
<dbReference type="Gene3D" id="2.40.10.10">
    <property type="entry name" value="Trypsin-like serine proteases"/>
    <property type="match status" value="1"/>
</dbReference>
<proteinExistence type="predicted"/>
<dbReference type="SMART" id="SM00020">
    <property type="entry name" value="Tryp_SPc"/>
    <property type="match status" value="1"/>
</dbReference>
<evidence type="ECO:0000256" key="11">
    <source>
        <dbReference type="PROSITE-ProRule" id="PRU00124"/>
    </source>
</evidence>
<evidence type="ECO:0000256" key="4">
    <source>
        <dbReference type="ARBA" id="ARBA00022670"/>
    </source>
</evidence>
<dbReference type="PANTHER" id="PTHR24264:SF54">
    <property type="entry name" value="PEPTIDASE S1 DOMAIN-CONTAINING PROTEIN"/>
    <property type="match status" value="1"/>
</dbReference>
<dbReference type="SUPFAM" id="SSF50494">
    <property type="entry name" value="Trypsin-like serine proteases"/>
    <property type="match status" value="1"/>
</dbReference>
<dbReference type="PANTHER" id="PTHR24264">
    <property type="entry name" value="TRYPSIN-RELATED"/>
    <property type="match status" value="1"/>
</dbReference>
<evidence type="ECO:0000259" key="15">
    <source>
        <dbReference type="PROSITE" id="PS50240"/>
    </source>
</evidence>
<dbReference type="PROSITE" id="PS50948">
    <property type="entry name" value="PAN"/>
    <property type="match status" value="1"/>
</dbReference>
<dbReference type="PROSITE" id="PS00134">
    <property type="entry name" value="TRYPSIN_HIS"/>
    <property type="match status" value="1"/>
</dbReference>
<dbReference type="InterPro" id="IPR002172">
    <property type="entry name" value="LDrepeatLR_classA_rpt"/>
</dbReference>
<dbReference type="InterPro" id="IPR003609">
    <property type="entry name" value="Pan_app"/>
</dbReference>
<evidence type="ECO:0000313" key="17">
    <source>
        <dbReference type="Proteomes" id="UP000038045"/>
    </source>
</evidence>
<dbReference type="Gene3D" id="4.10.400.10">
    <property type="entry name" value="Low-density Lipoprotein Receptor"/>
    <property type="match status" value="1"/>
</dbReference>
<dbReference type="PROSITE" id="PS50240">
    <property type="entry name" value="TRYPSIN_DOM"/>
    <property type="match status" value="1"/>
</dbReference>
<dbReference type="Gene3D" id="3.50.4.10">
    <property type="entry name" value="Hepatocyte Growth Factor"/>
    <property type="match status" value="1"/>
</dbReference>
<feature type="domain" description="Apple" evidence="16">
    <location>
        <begin position="288"/>
        <end position="372"/>
    </location>
</feature>
<evidence type="ECO:0000256" key="6">
    <source>
        <dbReference type="ARBA" id="ARBA00022737"/>
    </source>
</evidence>
<dbReference type="GO" id="GO:0005615">
    <property type="term" value="C:extracellular space"/>
    <property type="evidence" value="ECO:0007669"/>
    <property type="project" value="TreeGrafter"/>
</dbReference>
<protein>
    <submittedName>
        <fullName evidence="18">Peptidase S1 domain-containing protein</fullName>
    </submittedName>
</protein>
<keyword evidence="5" id="KW-0356">Hemostasis</keyword>
<dbReference type="InterPro" id="IPR001254">
    <property type="entry name" value="Trypsin_dom"/>
</dbReference>